<evidence type="ECO:0008006" key="3">
    <source>
        <dbReference type="Google" id="ProtNLM"/>
    </source>
</evidence>
<dbReference type="Gene3D" id="3.40.50.150">
    <property type="entry name" value="Vaccinia Virus protein VP39"/>
    <property type="match status" value="1"/>
</dbReference>
<dbReference type="InterPro" id="IPR029063">
    <property type="entry name" value="SAM-dependent_MTases_sf"/>
</dbReference>
<dbReference type="AlphaFoldDB" id="A0A1I5FYJ1"/>
<sequence>MTTRRPLPETASVAHQVTGARLSAPSAERNAPAITQALQGIAPSSGRALEIASGTGQHMLHFAAALPGLIWQPSEIDPARRASIDAYAGDAALPNLRAAIALDATADGWGARHGGQDLIVLINLLHLISAPEAQTLIKQAALALAPNGRFVIYGPFLRDGAATSEGDARFHASLCAQDPEIGYKDLADVMGWLQAAGLDPVKTLEMPANNLMLVAERRA</sequence>
<proteinExistence type="predicted"/>
<dbReference type="PANTHER" id="PTHR20974:SF0">
    <property type="entry name" value="UPF0585 PROTEIN CG18661"/>
    <property type="match status" value="1"/>
</dbReference>
<protein>
    <recommendedName>
        <fullName evidence="3">Methyltransferase</fullName>
    </recommendedName>
</protein>
<dbReference type="InterPro" id="IPR010342">
    <property type="entry name" value="DUF938"/>
</dbReference>
<dbReference type="SUPFAM" id="SSF53335">
    <property type="entry name" value="S-adenosyl-L-methionine-dependent methyltransferases"/>
    <property type="match status" value="1"/>
</dbReference>
<keyword evidence="2" id="KW-1185">Reference proteome</keyword>
<reference evidence="2" key="1">
    <citation type="submission" date="2016-10" db="EMBL/GenBank/DDBJ databases">
        <authorList>
            <person name="Varghese N."/>
            <person name="Submissions S."/>
        </authorList>
    </citation>
    <scope>NUCLEOTIDE SEQUENCE [LARGE SCALE GENOMIC DNA]</scope>
    <source>
        <strain evidence="2">DSM 28463</strain>
    </source>
</reference>
<dbReference type="RefSeq" id="WP_092841663.1">
    <property type="nucleotide sequence ID" value="NZ_FOVP01000023.1"/>
</dbReference>
<name>A0A1I5FYJ1_9RHOB</name>
<dbReference type="STRING" id="1005928.SAMN04487859_12311"/>
<dbReference type="EMBL" id="FOVP01000023">
    <property type="protein sequence ID" value="SFO28719.1"/>
    <property type="molecule type" value="Genomic_DNA"/>
</dbReference>
<dbReference type="Pfam" id="PF06080">
    <property type="entry name" value="DUF938"/>
    <property type="match status" value="1"/>
</dbReference>
<evidence type="ECO:0000313" key="1">
    <source>
        <dbReference type="EMBL" id="SFO28719.1"/>
    </source>
</evidence>
<organism evidence="1 2">
    <name type="scientific">Roseovarius lutimaris</name>
    <dbReference type="NCBI Taxonomy" id="1005928"/>
    <lineage>
        <taxon>Bacteria</taxon>
        <taxon>Pseudomonadati</taxon>
        <taxon>Pseudomonadota</taxon>
        <taxon>Alphaproteobacteria</taxon>
        <taxon>Rhodobacterales</taxon>
        <taxon>Roseobacteraceae</taxon>
        <taxon>Roseovarius</taxon>
    </lineage>
</organism>
<dbReference type="Proteomes" id="UP000198599">
    <property type="component" value="Unassembled WGS sequence"/>
</dbReference>
<dbReference type="PANTHER" id="PTHR20974">
    <property type="entry name" value="UPF0585 PROTEIN CG18661"/>
    <property type="match status" value="1"/>
</dbReference>
<accession>A0A1I5FYJ1</accession>
<gene>
    <name evidence="1" type="ORF">SAMN04487859_12311</name>
</gene>
<dbReference type="OrthoDB" id="5525831at2"/>
<evidence type="ECO:0000313" key="2">
    <source>
        <dbReference type="Proteomes" id="UP000198599"/>
    </source>
</evidence>